<evidence type="ECO:0000259" key="3">
    <source>
        <dbReference type="Pfam" id="PF05368"/>
    </source>
</evidence>
<protein>
    <recommendedName>
        <fullName evidence="3">NmrA-like domain-containing protein</fullName>
    </recommendedName>
</protein>
<gene>
    <name evidence="4" type="ORF">FZEAL_6897</name>
</gene>
<reference evidence="4" key="1">
    <citation type="journal article" date="2020" name="BMC Genomics">
        <title>Correction to: Identification and distribution of gene clusters required for synthesis of sphingolipid metabolism inhibitors in diverse species of the filamentous fungus Fusarium.</title>
        <authorList>
            <person name="Kim H.S."/>
            <person name="Lohmar J.M."/>
            <person name="Busman M."/>
            <person name="Brown D.W."/>
            <person name="Naumann T.A."/>
            <person name="Divon H.H."/>
            <person name="Lysoe E."/>
            <person name="Uhlig S."/>
            <person name="Proctor R.H."/>
        </authorList>
    </citation>
    <scope>NUCLEOTIDE SEQUENCE</scope>
    <source>
        <strain evidence="4">NRRL 22465</strain>
    </source>
</reference>
<dbReference type="InterPro" id="IPR051609">
    <property type="entry name" value="NmrA/Isoflavone_reductase-like"/>
</dbReference>
<proteinExistence type="predicted"/>
<dbReference type="SUPFAM" id="SSF51735">
    <property type="entry name" value="NAD(P)-binding Rossmann-fold domains"/>
    <property type="match status" value="1"/>
</dbReference>
<evidence type="ECO:0000313" key="5">
    <source>
        <dbReference type="Proteomes" id="UP000635477"/>
    </source>
</evidence>
<dbReference type="Gene3D" id="3.40.50.720">
    <property type="entry name" value="NAD(P)-binding Rossmann-like Domain"/>
    <property type="match status" value="1"/>
</dbReference>
<reference evidence="4" key="2">
    <citation type="submission" date="2020-05" db="EMBL/GenBank/DDBJ databases">
        <authorList>
            <person name="Kim H.-S."/>
            <person name="Proctor R.H."/>
            <person name="Brown D.W."/>
        </authorList>
    </citation>
    <scope>NUCLEOTIDE SEQUENCE</scope>
    <source>
        <strain evidence="4">NRRL 22465</strain>
    </source>
</reference>
<keyword evidence="5" id="KW-1185">Reference proteome</keyword>
<dbReference type="Pfam" id="PF05368">
    <property type="entry name" value="NmrA"/>
    <property type="match status" value="1"/>
</dbReference>
<name>A0A8H4UHU4_9HYPO</name>
<dbReference type="Proteomes" id="UP000635477">
    <property type="component" value="Unassembled WGS sequence"/>
</dbReference>
<accession>A0A8H4UHU4</accession>
<keyword evidence="1" id="KW-0521">NADP</keyword>
<dbReference type="Gene3D" id="3.90.25.10">
    <property type="entry name" value="UDP-galactose 4-epimerase, domain 1"/>
    <property type="match status" value="1"/>
</dbReference>
<evidence type="ECO:0000256" key="2">
    <source>
        <dbReference type="ARBA" id="ARBA00023002"/>
    </source>
</evidence>
<dbReference type="InterPro" id="IPR008030">
    <property type="entry name" value="NmrA-like"/>
</dbReference>
<keyword evidence="2" id="KW-0560">Oxidoreductase</keyword>
<evidence type="ECO:0000256" key="1">
    <source>
        <dbReference type="ARBA" id="ARBA00022857"/>
    </source>
</evidence>
<sequence>MIVTLAGANGNLAVRILRCLLQKAGVVVRGYARNTAKIPEDIRNHSSFQTFQGEINDADKIRGVIRGADVVMCLYQGFDDVIVEGQKLLVDISEEEGVDRFFPSTFSGNIRNLKTGQHERMDLTLQIMEYLETKKLRPVHILIGGFLETWLGYLGIVDHQTNTVSYWGTGNEVWELTSYDDTAAFTAEVVMDKSAVGDMKFVGDRITPLEFAKVYERRFGINPKLVNYGSLDDLYKKMHEERDKHRGDSPWHYLPLFYQYYTSNGTMLLNEPVDNARYPNLRPTTVEEFIQSRDLSDPHSLQRPL</sequence>
<dbReference type="PANTHER" id="PTHR47706:SF9">
    <property type="entry name" value="NMRA-LIKE DOMAIN-CONTAINING PROTEIN-RELATED"/>
    <property type="match status" value="1"/>
</dbReference>
<dbReference type="OrthoDB" id="419598at2759"/>
<comment type="caution">
    <text evidence="4">The sequence shown here is derived from an EMBL/GenBank/DDBJ whole genome shotgun (WGS) entry which is preliminary data.</text>
</comment>
<dbReference type="EMBL" id="JABEYC010000535">
    <property type="protein sequence ID" value="KAF4976417.1"/>
    <property type="molecule type" value="Genomic_DNA"/>
</dbReference>
<dbReference type="InterPro" id="IPR036291">
    <property type="entry name" value="NAD(P)-bd_dom_sf"/>
</dbReference>
<organism evidence="4 5">
    <name type="scientific">Fusarium zealandicum</name>
    <dbReference type="NCBI Taxonomy" id="1053134"/>
    <lineage>
        <taxon>Eukaryota</taxon>
        <taxon>Fungi</taxon>
        <taxon>Dikarya</taxon>
        <taxon>Ascomycota</taxon>
        <taxon>Pezizomycotina</taxon>
        <taxon>Sordariomycetes</taxon>
        <taxon>Hypocreomycetidae</taxon>
        <taxon>Hypocreales</taxon>
        <taxon>Nectriaceae</taxon>
        <taxon>Fusarium</taxon>
        <taxon>Fusarium staphyleae species complex</taxon>
    </lineage>
</organism>
<evidence type="ECO:0000313" key="4">
    <source>
        <dbReference type="EMBL" id="KAF4976417.1"/>
    </source>
</evidence>
<dbReference type="GO" id="GO:0016491">
    <property type="term" value="F:oxidoreductase activity"/>
    <property type="evidence" value="ECO:0007669"/>
    <property type="project" value="UniProtKB-KW"/>
</dbReference>
<feature type="domain" description="NmrA-like" evidence="3">
    <location>
        <begin position="3"/>
        <end position="274"/>
    </location>
</feature>
<dbReference type="AlphaFoldDB" id="A0A8H4UHU4"/>
<dbReference type="PANTHER" id="PTHR47706">
    <property type="entry name" value="NMRA-LIKE FAMILY PROTEIN"/>
    <property type="match status" value="1"/>
</dbReference>